<dbReference type="InterPro" id="IPR006311">
    <property type="entry name" value="TAT_signal"/>
</dbReference>
<dbReference type="SUPFAM" id="SSF53850">
    <property type="entry name" value="Periplasmic binding protein-like II"/>
    <property type="match status" value="1"/>
</dbReference>
<organism evidence="3 4">
    <name type="scientific">Roseomonas marmotae</name>
    <dbReference type="NCBI Taxonomy" id="2768161"/>
    <lineage>
        <taxon>Bacteria</taxon>
        <taxon>Pseudomonadati</taxon>
        <taxon>Pseudomonadota</taxon>
        <taxon>Alphaproteobacteria</taxon>
        <taxon>Acetobacterales</taxon>
        <taxon>Roseomonadaceae</taxon>
        <taxon>Roseomonas</taxon>
    </lineage>
</organism>
<keyword evidence="2" id="KW-0732">Signal</keyword>
<protein>
    <submittedName>
        <fullName evidence="3">Tripartite tricarboxylate transporter substrate binding protein</fullName>
    </submittedName>
</protein>
<dbReference type="Pfam" id="PF03401">
    <property type="entry name" value="TctC"/>
    <property type="match status" value="1"/>
</dbReference>
<reference evidence="3 4" key="1">
    <citation type="submission" date="2020-09" db="EMBL/GenBank/DDBJ databases">
        <title>Roseomonas.</title>
        <authorList>
            <person name="Zhu W."/>
        </authorList>
    </citation>
    <scope>NUCLEOTIDE SEQUENCE [LARGE SCALE GENOMIC DNA]</scope>
    <source>
        <strain evidence="3 4">1311</strain>
    </source>
</reference>
<dbReference type="Proteomes" id="UP001518990">
    <property type="component" value="Unassembled WGS sequence"/>
</dbReference>
<gene>
    <name evidence="3" type="ORF">IAI60_07950</name>
</gene>
<dbReference type="PIRSF" id="PIRSF017082">
    <property type="entry name" value="YflP"/>
    <property type="match status" value="1"/>
</dbReference>
<feature type="signal peptide" evidence="2">
    <location>
        <begin position="1"/>
        <end position="23"/>
    </location>
</feature>
<proteinExistence type="inferred from homology"/>
<dbReference type="InterPro" id="IPR042100">
    <property type="entry name" value="Bug_dom1"/>
</dbReference>
<dbReference type="InterPro" id="IPR005064">
    <property type="entry name" value="BUG"/>
</dbReference>
<dbReference type="PROSITE" id="PS51318">
    <property type="entry name" value="TAT"/>
    <property type="match status" value="1"/>
</dbReference>
<evidence type="ECO:0000256" key="2">
    <source>
        <dbReference type="SAM" id="SignalP"/>
    </source>
</evidence>
<name>A0ABS3KAR4_9PROT</name>
<evidence type="ECO:0000313" key="3">
    <source>
        <dbReference type="EMBL" id="MBO1074539.1"/>
    </source>
</evidence>
<dbReference type="PANTHER" id="PTHR42928">
    <property type="entry name" value="TRICARBOXYLATE-BINDING PROTEIN"/>
    <property type="match status" value="1"/>
</dbReference>
<keyword evidence="4" id="KW-1185">Reference proteome</keyword>
<dbReference type="Gene3D" id="3.40.190.10">
    <property type="entry name" value="Periplasmic binding protein-like II"/>
    <property type="match status" value="1"/>
</dbReference>
<evidence type="ECO:0000256" key="1">
    <source>
        <dbReference type="ARBA" id="ARBA00006987"/>
    </source>
</evidence>
<accession>A0ABS3KAR4</accession>
<dbReference type="PANTHER" id="PTHR42928:SF5">
    <property type="entry name" value="BLR1237 PROTEIN"/>
    <property type="match status" value="1"/>
</dbReference>
<dbReference type="CDD" id="cd07012">
    <property type="entry name" value="PBP2_Bug_TTT"/>
    <property type="match status" value="1"/>
</dbReference>
<evidence type="ECO:0000313" key="4">
    <source>
        <dbReference type="Proteomes" id="UP001518990"/>
    </source>
</evidence>
<dbReference type="RefSeq" id="WP_207446148.1">
    <property type="nucleotide sequence ID" value="NZ_CP061094.1"/>
</dbReference>
<sequence length="319" mass="33343">MPITRRQALAASGLALAARPAAAESFPSRAIRVIVPYAAGGTDQYIRSLQQSFAQALGQPVLIDSVVGGGGGIGANRVRTSAPDGYTLLFAGTAALTIVPRVQNLSYTTADFAPVCNLVSIPIMLAAKRGSRFGSMAEMLAEARAKPESITFGTPGIGSSPHLAGEATARAAGVKLLHVPYPGIAPAMTALLAGDIDLVFGAPGIIMPAVEAHGILPLAQTGGRRIASLPDLVTLREVGLDVDLATRFGFLAPRETPVPILEHLGSVFLRAAASPEYAEAMQRSYNEVLLMDRAQFAQALAEEDQLQARLIQELGIRSQ</sequence>
<comment type="caution">
    <text evidence="3">The sequence shown here is derived from an EMBL/GenBank/DDBJ whole genome shotgun (WGS) entry which is preliminary data.</text>
</comment>
<comment type="similarity">
    <text evidence="1">Belongs to the UPF0065 (bug) family.</text>
</comment>
<dbReference type="EMBL" id="JACTNF010000006">
    <property type="protein sequence ID" value="MBO1074539.1"/>
    <property type="molecule type" value="Genomic_DNA"/>
</dbReference>
<feature type="chain" id="PRO_5045795291" evidence="2">
    <location>
        <begin position="24"/>
        <end position="319"/>
    </location>
</feature>
<dbReference type="Gene3D" id="3.40.190.150">
    <property type="entry name" value="Bordetella uptake gene, domain 1"/>
    <property type="match status" value="1"/>
</dbReference>